<name>A0A9D1L786_9FIRM</name>
<dbReference type="GO" id="GO:0016620">
    <property type="term" value="F:oxidoreductase activity, acting on the aldehyde or oxo group of donors, NAD or NADP as acceptor"/>
    <property type="evidence" value="ECO:0007669"/>
    <property type="project" value="InterPro"/>
</dbReference>
<evidence type="ECO:0000313" key="11">
    <source>
        <dbReference type="Proteomes" id="UP000824090"/>
    </source>
</evidence>
<dbReference type="InterPro" id="IPR015590">
    <property type="entry name" value="Aldehyde_DH_dom"/>
</dbReference>
<dbReference type="InterPro" id="IPR016161">
    <property type="entry name" value="Ald_DH/histidinol_DH"/>
</dbReference>
<feature type="domain" description="Aldehyde dehydrogenase" evidence="9">
    <location>
        <begin position="17"/>
        <end position="476"/>
    </location>
</feature>
<organism evidence="10 11">
    <name type="scientific">Candidatus Allocopromorpha excrementigallinarum</name>
    <dbReference type="NCBI Taxonomy" id="2840742"/>
    <lineage>
        <taxon>Bacteria</taxon>
        <taxon>Bacillati</taxon>
        <taxon>Bacillota</taxon>
        <taxon>Clostridia</taxon>
        <taxon>Eubacteriales</taxon>
        <taxon>Eubacteriaceae</taxon>
        <taxon>Eubacteriaceae incertae sedis</taxon>
        <taxon>Candidatus Allocopromorpha</taxon>
    </lineage>
</organism>
<evidence type="ECO:0000256" key="7">
    <source>
        <dbReference type="PROSITE-ProRule" id="PRU10007"/>
    </source>
</evidence>
<proteinExistence type="inferred from homology"/>
<comment type="catalytic activity">
    <reaction evidence="3">
        <text>(2S)-3-sulfolactaldehyde + NAD(+) + H2O = (2S)-3-sulfolactate + NADH + 2 H(+)</text>
        <dbReference type="Rhea" id="RHEA:47932"/>
        <dbReference type="ChEBI" id="CHEBI:15377"/>
        <dbReference type="ChEBI" id="CHEBI:15378"/>
        <dbReference type="ChEBI" id="CHEBI:57540"/>
        <dbReference type="ChEBI" id="CHEBI:57945"/>
        <dbReference type="ChEBI" id="CHEBI:61289"/>
        <dbReference type="ChEBI" id="CHEBI:90109"/>
        <dbReference type="EC" id="1.2.1.97"/>
    </reaction>
    <physiologicalReaction direction="left-to-right" evidence="3">
        <dbReference type="Rhea" id="RHEA:47933"/>
    </physiologicalReaction>
</comment>
<protein>
    <recommendedName>
        <fullName evidence="6">3-sulfolactaldehyde dehydrogenase</fullName>
        <ecNumber evidence="5">1.2.1.97</ecNumber>
    </recommendedName>
</protein>
<comment type="function">
    <text evidence="4">Part of the sulfo-TAL (or sulfo-SFT) pathway, a D-sulfoquinovose degradation pathway that produces sulfolactate (SL). Catalyzes the oxidation of 3-sulfolactaldehyde (SLA) to sulfolactate (SL).</text>
</comment>
<comment type="similarity">
    <text evidence="1 8">Belongs to the aldehyde dehydrogenase family.</text>
</comment>
<dbReference type="InterPro" id="IPR029510">
    <property type="entry name" value="Ald_DH_CS_GLU"/>
</dbReference>
<dbReference type="FunFam" id="3.40.309.10:FF:000009">
    <property type="entry name" value="Aldehyde dehydrogenase A"/>
    <property type="match status" value="1"/>
</dbReference>
<dbReference type="PROSITE" id="PS00687">
    <property type="entry name" value="ALDEHYDE_DEHYDR_GLU"/>
    <property type="match status" value="1"/>
</dbReference>
<dbReference type="Gene3D" id="3.40.309.10">
    <property type="entry name" value="Aldehyde Dehydrogenase, Chain A, domain 2"/>
    <property type="match status" value="1"/>
</dbReference>
<evidence type="ECO:0000256" key="6">
    <source>
        <dbReference type="ARBA" id="ARBA00067277"/>
    </source>
</evidence>
<comment type="caution">
    <text evidence="10">The sequence shown here is derived from an EMBL/GenBank/DDBJ whole genome shotgun (WGS) entry which is preliminary data.</text>
</comment>
<keyword evidence="2 8" id="KW-0560">Oxidoreductase</keyword>
<dbReference type="Gene3D" id="3.40.605.10">
    <property type="entry name" value="Aldehyde Dehydrogenase, Chain A, domain 1"/>
    <property type="match status" value="1"/>
</dbReference>
<sequence>MEIKKVEYRPLFINGKWVEPKSGMKKDVICPATGQVIGQYALAGEEDVADAIEAAQKAYDDFWRGTTPAERSSLLLKLAEVSDDHVEELAYLESIDAGKPISVARGEAAFFSEILRYFAGICRMPEGQSAQEYNPGVMSLIRREPLGVTAGITPWNYPYDILGWKLGPALGAGNTSVIKPASDTPLTTLYFAEITKDILPPGVLNVVTGSGGVVGEAICSNPHVKLISMTGSNETGKHIAQVAGKQLKRVHLELGGKAPVVVFKDADLDALQETLRDISFRNAGQNCGHACRVIAEAGIYEEVVERMVKIAQSLKVGDITDPSTEMGPLISESHRQAVDGFVKRAVSAGAAIRTGGESIEGSGFYYRPTIITDCNQKDEIIQEEVFGPVVTVQRFTTEEEALYMANDVSYGLSGSVWTSDVKRAMNFACGLEYGTVGVNSHSYQALEMPWGGFKDSGTGADMSPYSIEEYTKIKHIAITL</sequence>
<evidence type="ECO:0000256" key="5">
    <source>
        <dbReference type="ARBA" id="ARBA00066984"/>
    </source>
</evidence>
<evidence type="ECO:0000256" key="2">
    <source>
        <dbReference type="ARBA" id="ARBA00023002"/>
    </source>
</evidence>
<reference evidence="10" key="1">
    <citation type="submission" date="2020-10" db="EMBL/GenBank/DDBJ databases">
        <authorList>
            <person name="Gilroy R."/>
        </authorList>
    </citation>
    <scope>NUCLEOTIDE SEQUENCE</scope>
    <source>
        <strain evidence="10">ChiHcec3-6078</strain>
    </source>
</reference>
<evidence type="ECO:0000313" key="10">
    <source>
        <dbReference type="EMBL" id="HIU26526.1"/>
    </source>
</evidence>
<evidence type="ECO:0000256" key="1">
    <source>
        <dbReference type="ARBA" id="ARBA00009986"/>
    </source>
</evidence>
<gene>
    <name evidence="10" type="ORF">IAC50_08550</name>
</gene>
<dbReference type="InterPro" id="IPR016162">
    <property type="entry name" value="Ald_DH_N"/>
</dbReference>
<dbReference type="PANTHER" id="PTHR11699">
    <property type="entry name" value="ALDEHYDE DEHYDROGENASE-RELATED"/>
    <property type="match status" value="1"/>
</dbReference>
<dbReference type="Proteomes" id="UP000824090">
    <property type="component" value="Unassembled WGS sequence"/>
</dbReference>
<accession>A0A9D1L786</accession>
<evidence type="ECO:0000256" key="3">
    <source>
        <dbReference type="ARBA" id="ARBA00050326"/>
    </source>
</evidence>
<evidence type="ECO:0000259" key="9">
    <source>
        <dbReference type="Pfam" id="PF00171"/>
    </source>
</evidence>
<dbReference type="SUPFAM" id="SSF53720">
    <property type="entry name" value="ALDH-like"/>
    <property type="match status" value="1"/>
</dbReference>
<dbReference type="AlphaFoldDB" id="A0A9D1L786"/>
<reference evidence="10" key="2">
    <citation type="journal article" date="2021" name="PeerJ">
        <title>Extensive microbial diversity within the chicken gut microbiome revealed by metagenomics and culture.</title>
        <authorList>
            <person name="Gilroy R."/>
            <person name="Ravi A."/>
            <person name="Getino M."/>
            <person name="Pursley I."/>
            <person name="Horton D.L."/>
            <person name="Alikhan N.F."/>
            <person name="Baker D."/>
            <person name="Gharbi K."/>
            <person name="Hall N."/>
            <person name="Watson M."/>
            <person name="Adriaenssens E.M."/>
            <person name="Foster-Nyarko E."/>
            <person name="Jarju S."/>
            <person name="Secka A."/>
            <person name="Antonio M."/>
            <person name="Oren A."/>
            <person name="Chaudhuri R.R."/>
            <person name="La Ragione R."/>
            <person name="Hildebrand F."/>
            <person name="Pallen M.J."/>
        </authorList>
    </citation>
    <scope>NUCLEOTIDE SEQUENCE</scope>
    <source>
        <strain evidence="10">ChiHcec3-6078</strain>
    </source>
</reference>
<feature type="active site" evidence="7">
    <location>
        <position position="253"/>
    </location>
</feature>
<dbReference type="EMBL" id="DVMP01000156">
    <property type="protein sequence ID" value="HIU26526.1"/>
    <property type="molecule type" value="Genomic_DNA"/>
</dbReference>
<dbReference type="InterPro" id="IPR016163">
    <property type="entry name" value="Ald_DH_C"/>
</dbReference>
<dbReference type="Pfam" id="PF00171">
    <property type="entry name" value="Aldedh"/>
    <property type="match status" value="1"/>
</dbReference>
<evidence type="ECO:0000256" key="8">
    <source>
        <dbReference type="RuleBase" id="RU003345"/>
    </source>
</evidence>
<evidence type="ECO:0000256" key="4">
    <source>
        <dbReference type="ARBA" id="ARBA00054572"/>
    </source>
</evidence>
<dbReference type="FunFam" id="3.40.605.10:FF:000007">
    <property type="entry name" value="NAD/NADP-dependent betaine aldehyde dehydrogenase"/>
    <property type="match status" value="1"/>
</dbReference>
<dbReference type="EC" id="1.2.1.97" evidence="5"/>